<gene>
    <name evidence="3" type="ORF">CERSUDRAFT_136935</name>
</gene>
<evidence type="ECO:0000313" key="4">
    <source>
        <dbReference type="Proteomes" id="UP000016930"/>
    </source>
</evidence>
<evidence type="ECO:0000259" key="2">
    <source>
        <dbReference type="Pfam" id="PF24883"/>
    </source>
</evidence>
<dbReference type="SUPFAM" id="SSF52540">
    <property type="entry name" value="P-loop containing nucleoside triphosphate hydrolases"/>
    <property type="match status" value="1"/>
</dbReference>
<sequence>MLSTRVDALKATLDGILASAEENQRSRFHQMFWFAETDKKNLESIGQRIEIAMSNFKFQRGIAVERTLDQIAADIKNRYLLEVDKEARGALNSLNPANASYTSALIEEKSRLQAGTREAILHDLAEWAKDDKSDKRLYVLYGQAGMGKSSIAQAFCRQLPGRYLGASFFFLRSSTECSDAHRVFPTIAYQLAESVPSLRPQIANAAQKHKAGHDQALEHQIRTLILGILRNHGDSAITAPTLVFVVDGVDECTNTSESIVPSMLQ</sequence>
<dbReference type="Gene3D" id="3.40.50.300">
    <property type="entry name" value="P-loop containing nucleotide triphosphate hydrolases"/>
    <property type="match status" value="1"/>
</dbReference>
<dbReference type="STRING" id="914234.M2QI15"/>
<feature type="non-terminal residue" evidence="3">
    <location>
        <position position="1"/>
    </location>
</feature>
<protein>
    <recommendedName>
        <fullName evidence="2">Nephrocystin 3-like N-terminal domain-containing protein</fullName>
    </recommendedName>
</protein>
<dbReference type="EMBL" id="KB445797">
    <property type="protein sequence ID" value="EMD36688.1"/>
    <property type="molecule type" value="Genomic_DNA"/>
</dbReference>
<dbReference type="HOGENOM" id="CLU_091934_0_0_1"/>
<keyword evidence="1" id="KW-0677">Repeat</keyword>
<proteinExistence type="predicted"/>
<dbReference type="PANTHER" id="PTHR10039">
    <property type="entry name" value="AMELOGENIN"/>
    <property type="match status" value="1"/>
</dbReference>
<accession>M2QI15</accession>
<keyword evidence="4" id="KW-1185">Reference proteome</keyword>
<feature type="domain" description="Nephrocystin 3-like N-terminal" evidence="2">
    <location>
        <begin position="115"/>
        <end position="260"/>
    </location>
</feature>
<dbReference type="InterPro" id="IPR027417">
    <property type="entry name" value="P-loop_NTPase"/>
</dbReference>
<organism evidence="3 4">
    <name type="scientific">Ceriporiopsis subvermispora (strain B)</name>
    <name type="common">White-rot fungus</name>
    <name type="synonym">Gelatoporia subvermispora</name>
    <dbReference type="NCBI Taxonomy" id="914234"/>
    <lineage>
        <taxon>Eukaryota</taxon>
        <taxon>Fungi</taxon>
        <taxon>Dikarya</taxon>
        <taxon>Basidiomycota</taxon>
        <taxon>Agaricomycotina</taxon>
        <taxon>Agaricomycetes</taxon>
        <taxon>Polyporales</taxon>
        <taxon>Gelatoporiaceae</taxon>
        <taxon>Gelatoporia</taxon>
    </lineage>
</organism>
<dbReference type="InterPro" id="IPR056884">
    <property type="entry name" value="NPHP3-like_N"/>
</dbReference>
<name>M2QI15_CERS8</name>
<evidence type="ECO:0000313" key="3">
    <source>
        <dbReference type="EMBL" id="EMD36688.1"/>
    </source>
</evidence>
<evidence type="ECO:0000256" key="1">
    <source>
        <dbReference type="ARBA" id="ARBA00022737"/>
    </source>
</evidence>
<dbReference type="OrthoDB" id="2804352at2759"/>
<dbReference type="Proteomes" id="UP000016930">
    <property type="component" value="Unassembled WGS sequence"/>
</dbReference>
<dbReference type="AlphaFoldDB" id="M2QI15"/>
<dbReference type="Pfam" id="PF24883">
    <property type="entry name" value="NPHP3_N"/>
    <property type="match status" value="1"/>
</dbReference>
<reference evidence="3 4" key="1">
    <citation type="journal article" date="2012" name="Proc. Natl. Acad. Sci. U.S.A.">
        <title>Comparative genomics of Ceriporiopsis subvermispora and Phanerochaete chrysosporium provide insight into selective ligninolysis.</title>
        <authorList>
            <person name="Fernandez-Fueyo E."/>
            <person name="Ruiz-Duenas F.J."/>
            <person name="Ferreira P."/>
            <person name="Floudas D."/>
            <person name="Hibbett D.S."/>
            <person name="Canessa P."/>
            <person name="Larrondo L.F."/>
            <person name="James T.Y."/>
            <person name="Seelenfreund D."/>
            <person name="Lobos S."/>
            <person name="Polanco R."/>
            <person name="Tello M."/>
            <person name="Honda Y."/>
            <person name="Watanabe T."/>
            <person name="Watanabe T."/>
            <person name="Ryu J.S."/>
            <person name="Kubicek C.P."/>
            <person name="Schmoll M."/>
            <person name="Gaskell J."/>
            <person name="Hammel K.E."/>
            <person name="St John F.J."/>
            <person name="Vanden Wymelenberg A."/>
            <person name="Sabat G."/>
            <person name="Splinter BonDurant S."/>
            <person name="Syed K."/>
            <person name="Yadav J.S."/>
            <person name="Doddapaneni H."/>
            <person name="Subramanian V."/>
            <person name="Lavin J.L."/>
            <person name="Oguiza J.A."/>
            <person name="Perez G."/>
            <person name="Pisabarro A.G."/>
            <person name="Ramirez L."/>
            <person name="Santoyo F."/>
            <person name="Master E."/>
            <person name="Coutinho P.M."/>
            <person name="Henrissat B."/>
            <person name="Lombard V."/>
            <person name="Magnuson J.K."/>
            <person name="Kuees U."/>
            <person name="Hori C."/>
            <person name="Igarashi K."/>
            <person name="Samejima M."/>
            <person name="Held B.W."/>
            <person name="Barry K.W."/>
            <person name="LaButti K.M."/>
            <person name="Lapidus A."/>
            <person name="Lindquist E.A."/>
            <person name="Lucas S.M."/>
            <person name="Riley R."/>
            <person name="Salamov A.A."/>
            <person name="Hoffmeister D."/>
            <person name="Schwenk D."/>
            <person name="Hadar Y."/>
            <person name="Yarden O."/>
            <person name="de Vries R.P."/>
            <person name="Wiebenga A."/>
            <person name="Stenlid J."/>
            <person name="Eastwood D."/>
            <person name="Grigoriev I.V."/>
            <person name="Berka R.M."/>
            <person name="Blanchette R.A."/>
            <person name="Kersten P."/>
            <person name="Martinez A.T."/>
            <person name="Vicuna R."/>
            <person name="Cullen D."/>
        </authorList>
    </citation>
    <scope>NUCLEOTIDE SEQUENCE [LARGE SCALE GENOMIC DNA]</scope>
    <source>
        <strain evidence="3 4">B</strain>
    </source>
</reference>